<dbReference type="InterPro" id="IPR001534">
    <property type="entry name" value="Transthyretin-like"/>
</dbReference>
<evidence type="ECO:0000313" key="7">
    <source>
        <dbReference type="Proteomes" id="UP000024635"/>
    </source>
</evidence>
<dbReference type="EMBL" id="JARK01001695">
    <property type="protein sequence ID" value="EYB82468.1"/>
    <property type="molecule type" value="Genomic_DNA"/>
</dbReference>
<dbReference type="PANTHER" id="PTHR21700:SF3">
    <property type="entry name" value="TRANSTHYRETIN-LIKE PROTEIN 5"/>
    <property type="match status" value="1"/>
</dbReference>
<evidence type="ECO:0000256" key="1">
    <source>
        <dbReference type="ARBA" id="ARBA00004613"/>
    </source>
</evidence>
<keyword evidence="7" id="KW-1185">Reference proteome</keyword>
<dbReference type="Proteomes" id="UP000024635">
    <property type="component" value="Unassembled WGS sequence"/>
</dbReference>
<evidence type="ECO:0000256" key="2">
    <source>
        <dbReference type="ARBA" id="ARBA00010112"/>
    </source>
</evidence>
<evidence type="ECO:0008006" key="8">
    <source>
        <dbReference type="Google" id="ProtNLM"/>
    </source>
</evidence>
<reference evidence="7" key="1">
    <citation type="journal article" date="2015" name="Nat. Genet.">
        <title>The genome and transcriptome of the zoonotic hookworm Ancylostoma ceylanicum identify infection-specific gene families.</title>
        <authorList>
            <person name="Schwarz E.M."/>
            <person name="Hu Y."/>
            <person name="Antoshechkin I."/>
            <person name="Miller M.M."/>
            <person name="Sternberg P.W."/>
            <person name="Aroian R.V."/>
        </authorList>
    </citation>
    <scope>NUCLEOTIDE SEQUENCE</scope>
    <source>
        <strain evidence="7">HY135</strain>
    </source>
</reference>
<dbReference type="GO" id="GO:0005576">
    <property type="term" value="C:extracellular region"/>
    <property type="evidence" value="ECO:0007669"/>
    <property type="project" value="UniProtKB-SubCell"/>
</dbReference>
<dbReference type="OrthoDB" id="5809908at2759"/>
<protein>
    <recommendedName>
        <fullName evidence="8">Transthyretin-like family protein</fullName>
    </recommendedName>
</protein>
<organism evidence="6 7">
    <name type="scientific">Ancylostoma ceylanicum</name>
    <dbReference type="NCBI Taxonomy" id="53326"/>
    <lineage>
        <taxon>Eukaryota</taxon>
        <taxon>Metazoa</taxon>
        <taxon>Ecdysozoa</taxon>
        <taxon>Nematoda</taxon>
        <taxon>Chromadorea</taxon>
        <taxon>Rhabditida</taxon>
        <taxon>Rhabditina</taxon>
        <taxon>Rhabditomorpha</taxon>
        <taxon>Strongyloidea</taxon>
        <taxon>Ancylostomatidae</taxon>
        <taxon>Ancylostomatinae</taxon>
        <taxon>Ancylostoma</taxon>
    </lineage>
</organism>
<dbReference type="GO" id="GO:0009986">
    <property type="term" value="C:cell surface"/>
    <property type="evidence" value="ECO:0007669"/>
    <property type="project" value="InterPro"/>
</dbReference>
<feature type="chain" id="PRO_5012859119" description="Transthyretin-like family protein" evidence="5">
    <location>
        <begin position="16"/>
        <end position="166"/>
    </location>
</feature>
<keyword evidence="4 5" id="KW-0732">Signal</keyword>
<evidence type="ECO:0000256" key="3">
    <source>
        <dbReference type="ARBA" id="ARBA00022525"/>
    </source>
</evidence>
<dbReference type="InterPro" id="IPR038479">
    <property type="entry name" value="Transthyretin-like_sf"/>
</dbReference>
<dbReference type="PANTHER" id="PTHR21700">
    <property type="entry name" value="TRANSTHYRETIN-LIKE FAMILY PROTEIN-RELATED"/>
    <property type="match status" value="1"/>
</dbReference>
<keyword evidence="3" id="KW-0964">Secreted</keyword>
<comment type="subcellular location">
    <subcellularLocation>
        <location evidence="1">Secreted</location>
    </subcellularLocation>
</comment>
<evidence type="ECO:0000313" key="6">
    <source>
        <dbReference type="EMBL" id="EYB82468.1"/>
    </source>
</evidence>
<sequence>MRAVVLLFLLPTCYGSLYDLIYGTEQSVGVEGTLSCNKKPAAGVEVLLYDKRPALLDRSVDVLHSGKTDAFGNFKLGGTERVHTAKPQLRIQHGCNYKPKGGLCWKRKNVVIPSKYIVQGNRVKEYYDIGHLDLAKKKWDEGFAYCIPPPAWYTPRIPLLAQTVTT</sequence>
<dbReference type="AlphaFoldDB" id="A0A016RVW6"/>
<feature type="signal peptide" evidence="5">
    <location>
        <begin position="1"/>
        <end position="15"/>
    </location>
</feature>
<evidence type="ECO:0000256" key="5">
    <source>
        <dbReference type="SAM" id="SignalP"/>
    </source>
</evidence>
<dbReference type="Pfam" id="PF01060">
    <property type="entry name" value="TTR-52"/>
    <property type="match status" value="1"/>
</dbReference>
<comment type="similarity">
    <text evidence="2">Belongs to the nematode transthyretin-like family.</text>
</comment>
<evidence type="ECO:0000256" key="4">
    <source>
        <dbReference type="ARBA" id="ARBA00022729"/>
    </source>
</evidence>
<name>A0A016RVW6_9BILA</name>
<accession>A0A016RVW6</accession>
<comment type="caution">
    <text evidence="6">The sequence shown here is derived from an EMBL/GenBank/DDBJ whole genome shotgun (WGS) entry which is preliminary data.</text>
</comment>
<proteinExistence type="inferred from homology"/>
<gene>
    <name evidence="6" type="primary">Acey_s0359.g3423</name>
    <name evidence="6" type="ORF">Y032_0359g3423</name>
</gene>
<dbReference type="Gene3D" id="2.60.40.3330">
    <property type="match status" value="1"/>
</dbReference>